<accession>A0A8C9UW37</accession>
<dbReference type="Gene3D" id="3.30.950.30">
    <property type="entry name" value="Schlafen, AAA domain"/>
    <property type="match status" value="1"/>
</dbReference>
<name>A0A8C9UW37_SPEDA</name>
<keyword evidence="5" id="KW-1185">Reference proteome</keyword>
<evidence type="ECO:0000313" key="4">
    <source>
        <dbReference type="Ensembl" id="ENSSDAP00000025034.1"/>
    </source>
</evidence>
<dbReference type="Pfam" id="PF04326">
    <property type="entry name" value="SLFN_AlbA_2"/>
    <property type="match status" value="1"/>
</dbReference>
<sequence length="392" mass="44952">MKDKQRKKRQKEAVSRAMCALLNSGGGVIKAEIENTEYKYNEDGIGEDLEISFSDMLPRVLNYLDFMQNANTFLIFVKSWSLDSSGQQIVTLRTNLYSKNTTSTIVMDGTHALAFLQEKKTGSRLFSTPKTNAMKVPTDVHEESSVVDSPSEFFSKTKLTYRSKVNFSESTFVATKLVPDRDEFGEKEKSKREDVLEFMKEEVPQYVSAFANTDGGYLFFGIHSKTKEIIGFEGQPWYLSEIEKTIRELPVHHFCKEKKTINYSCKLIEVHDEERHRGYVCALHVDRFCCAVFVEEPDSWHVKGNHVMRFTMEEWIKRMVDAAPGCLQYTAEFLQKEVNASFLLGILIFSRSWAVDLDLQEKQEVICDTLPITLNSPAISDPECFCREESDT</sequence>
<evidence type="ECO:0000259" key="3">
    <source>
        <dbReference type="Pfam" id="PF21026"/>
    </source>
</evidence>
<dbReference type="InterPro" id="IPR029684">
    <property type="entry name" value="Schlafen"/>
</dbReference>
<dbReference type="PANTHER" id="PTHR12155">
    <property type="entry name" value="SCHLAFEN"/>
    <property type="match status" value="1"/>
</dbReference>
<dbReference type="InterPro" id="IPR048729">
    <property type="entry name" value="SLFN_GTPase-like"/>
</dbReference>
<dbReference type="Ensembl" id="ENSSDAT00000028630.1">
    <property type="protein sequence ID" value="ENSSDAP00000025034.1"/>
    <property type="gene ID" value="ENSSDAG00000022770.1"/>
</dbReference>
<dbReference type="InterPro" id="IPR007421">
    <property type="entry name" value="Schlafen_AlbA_2_dom"/>
</dbReference>
<proteinExistence type="predicted"/>
<feature type="domain" description="Poxin-Schlafen/Schlafen-like N-terminal" evidence="2">
    <location>
        <begin position="52"/>
        <end position="167"/>
    </location>
</feature>
<feature type="domain" description="Schlafen AlbA-2" evidence="1">
    <location>
        <begin position="193"/>
        <end position="293"/>
    </location>
</feature>
<evidence type="ECO:0000259" key="2">
    <source>
        <dbReference type="Pfam" id="PF17057"/>
    </source>
</evidence>
<dbReference type="Pfam" id="PF17057">
    <property type="entry name" value="B3R"/>
    <property type="match status" value="1"/>
</dbReference>
<dbReference type="PANTHER" id="PTHR12155:SF2">
    <property type="entry name" value="RIBONUCLEASE SLFN12"/>
    <property type="match status" value="1"/>
</dbReference>
<evidence type="ECO:0000313" key="5">
    <source>
        <dbReference type="Proteomes" id="UP000694422"/>
    </source>
</evidence>
<dbReference type="InterPro" id="IPR038461">
    <property type="entry name" value="Schlafen_AlbA_2_dom_sf"/>
</dbReference>
<protein>
    <recommendedName>
        <fullName evidence="6">Schlafen AlbA-2 domain-containing protein</fullName>
    </recommendedName>
</protein>
<dbReference type="Pfam" id="PF21026">
    <property type="entry name" value="SLFN_GTPase-like"/>
    <property type="match status" value="1"/>
</dbReference>
<evidence type="ECO:0000259" key="1">
    <source>
        <dbReference type="Pfam" id="PF04326"/>
    </source>
</evidence>
<reference evidence="4" key="1">
    <citation type="submission" date="2025-08" db="UniProtKB">
        <authorList>
            <consortium name="Ensembl"/>
        </authorList>
    </citation>
    <scope>IDENTIFICATION</scope>
</reference>
<reference evidence="4" key="2">
    <citation type="submission" date="2025-09" db="UniProtKB">
        <authorList>
            <consortium name="Ensembl"/>
        </authorList>
    </citation>
    <scope>IDENTIFICATION</scope>
</reference>
<organism evidence="4 5">
    <name type="scientific">Spermophilus dauricus</name>
    <name type="common">Daurian ground squirrel</name>
    <dbReference type="NCBI Taxonomy" id="99837"/>
    <lineage>
        <taxon>Eukaryota</taxon>
        <taxon>Metazoa</taxon>
        <taxon>Chordata</taxon>
        <taxon>Craniata</taxon>
        <taxon>Vertebrata</taxon>
        <taxon>Euteleostomi</taxon>
        <taxon>Mammalia</taxon>
        <taxon>Eutheria</taxon>
        <taxon>Euarchontoglires</taxon>
        <taxon>Glires</taxon>
        <taxon>Rodentia</taxon>
        <taxon>Sciuromorpha</taxon>
        <taxon>Sciuridae</taxon>
        <taxon>Xerinae</taxon>
        <taxon>Marmotini</taxon>
        <taxon>Spermophilus</taxon>
    </lineage>
</organism>
<feature type="domain" description="Schlafen GTPase-like" evidence="3">
    <location>
        <begin position="332"/>
        <end position="379"/>
    </location>
</feature>
<dbReference type="AlphaFoldDB" id="A0A8C9UW37"/>
<evidence type="ECO:0008006" key="6">
    <source>
        <dbReference type="Google" id="ProtNLM"/>
    </source>
</evidence>
<dbReference type="InterPro" id="IPR031450">
    <property type="entry name" value="Poxin-SLFN/SLFN_N"/>
</dbReference>
<dbReference type="Proteomes" id="UP000694422">
    <property type="component" value="Unplaced"/>
</dbReference>